<dbReference type="RefSeq" id="WP_286473589.1">
    <property type="nucleotide sequence ID" value="NZ_JACALR010000003.1"/>
</dbReference>
<dbReference type="EMBL" id="JACALR010000003">
    <property type="protein sequence ID" value="MDM1551372.1"/>
    <property type="molecule type" value="Genomic_DNA"/>
</dbReference>
<dbReference type="SUPFAM" id="SSF46689">
    <property type="entry name" value="Homeodomain-like"/>
    <property type="match status" value="1"/>
</dbReference>
<evidence type="ECO:0000313" key="2">
    <source>
        <dbReference type="Proteomes" id="UP001173578"/>
    </source>
</evidence>
<dbReference type="Gene3D" id="1.10.10.60">
    <property type="entry name" value="Homeodomain-like"/>
    <property type="match status" value="1"/>
</dbReference>
<dbReference type="InterPro" id="IPR009057">
    <property type="entry name" value="Homeodomain-like_sf"/>
</dbReference>
<reference evidence="1" key="2">
    <citation type="journal article" date="2022" name="Sci. Total Environ.">
        <title>Prevalence, transmission, and molecular epidemiology of tet(X)-positive bacteria among humans, animals, and environmental niches in China: An epidemiological, and genomic-based study.</title>
        <authorList>
            <person name="Dong N."/>
            <person name="Zeng Y."/>
            <person name="Cai C."/>
            <person name="Sun C."/>
            <person name="Lu J."/>
            <person name="Liu C."/>
            <person name="Zhou H."/>
            <person name="Sun Q."/>
            <person name="Shu L."/>
            <person name="Wang H."/>
            <person name="Wang Y."/>
            <person name="Wang S."/>
            <person name="Wu C."/>
            <person name="Chan E.W."/>
            <person name="Chen G."/>
            <person name="Shen Z."/>
            <person name="Chen S."/>
            <person name="Zhang R."/>
        </authorList>
    </citation>
    <scope>NUCLEOTIDE SEQUENCE</scope>
    <source>
        <strain evidence="1">210</strain>
    </source>
</reference>
<protein>
    <submittedName>
        <fullName evidence="1">Transposase</fullName>
    </submittedName>
</protein>
<sequence length="140" mass="17038">MKNFREIHIGSFIKNVVQVKEIDTGRILNFFKCQEDQIEEMYNKSSLDSDLILRWSKLLEYDLFRLYSQHLMLYSPVITNKTNKKTNDNSLPKFRKNIYTKEVIDFILDQIKNEKMSKREIIERYNIPKTTLYKWIIKYN</sequence>
<reference evidence="1" key="1">
    <citation type="submission" date="2020-06" db="EMBL/GenBank/DDBJ databases">
        <authorList>
            <person name="Dong N."/>
        </authorList>
    </citation>
    <scope>NUCLEOTIDE SEQUENCE</scope>
    <source>
        <strain evidence="1">210</strain>
    </source>
</reference>
<evidence type="ECO:0000313" key="1">
    <source>
        <dbReference type="EMBL" id="MDM1551372.1"/>
    </source>
</evidence>
<accession>A0AAW7DKE1</accession>
<dbReference type="Proteomes" id="UP001173578">
    <property type="component" value="Unassembled WGS sequence"/>
</dbReference>
<name>A0AAW7DKE1_9FLAO</name>
<organism evidence="1 2">
    <name type="scientific">Empedobacter falsenii</name>
    <dbReference type="NCBI Taxonomy" id="343874"/>
    <lineage>
        <taxon>Bacteria</taxon>
        <taxon>Pseudomonadati</taxon>
        <taxon>Bacteroidota</taxon>
        <taxon>Flavobacteriia</taxon>
        <taxon>Flavobacteriales</taxon>
        <taxon>Weeksellaceae</taxon>
        <taxon>Empedobacter</taxon>
    </lineage>
</organism>
<dbReference type="AlphaFoldDB" id="A0AAW7DKE1"/>
<comment type="caution">
    <text evidence="1">The sequence shown here is derived from an EMBL/GenBank/DDBJ whole genome shotgun (WGS) entry which is preliminary data.</text>
</comment>
<gene>
    <name evidence="1" type="ORF">HX095_09105</name>
</gene>
<proteinExistence type="predicted"/>